<dbReference type="Proteomes" id="UP000799441">
    <property type="component" value="Unassembled WGS sequence"/>
</dbReference>
<feature type="compositionally biased region" description="Low complexity" evidence="1">
    <location>
        <begin position="11"/>
        <end position="29"/>
    </location>
</feature>
<dbReference type="InterPro" id="IPR013087">
    <property type="entry name" value="Znf_C2H2_type"/>
</dbReference>
<dbReference type="SMART" id="SM00355">
    <property type="entry name" value="ZnF_C2H2"/>
    <property type="match status" value="2"/>
</dbReference>
<accession>A0A9P4Q7E1</accession>
<dbReference type="EMBL" id="MU003808">
    <property type="protein sequence ID" value="KAF2719726.1"/>
    <property type="molecule type" value="Genomic_DNA"/>
</dbReference>
<comment type="caution">
    <text evidence="3">The sequence shown here is derived from an EMBL/GenBank/DDBJ whole genome shotgun (WGS) entry which is preliminary data.</text>
</comment>
<organism evidence="3 4">
    <name type="scientific">Polychaeton citri CBS 116435</name>
    <dbReference type="NCBI Taxonomy" id="1314669"/>
    <lineage>
        <taxon>Eukaryota</taxon>
        <taxon>Fungi</taxon>
        <taxon>Dikarya</taxon>
        <taxon>Ascomycota</taxon>
        <taxon>Pezizomycotina</taxon>
        <taxon>Dothideomycetes</taxon>
        <taxon>Dothideomycetidae</taxon>
        <taxon>Capnodiales</taxon>
        <taxon>Capnodiaceae</taxon>
        <taxon>Polychaeton</taxon>
    </lineage>
</organism>
<feature type="domain" description="C2H2-type" evidence="2">
    <location>
        <begin position="81"/>
        <end position="102"/>
    </location>
</feature>
<dbReference type="InterPro" id="IPR039258">
    <property type="entry name" value="ZNF511"/>
</dbReference>
<evidence type="ECO:0000313" key="4">
    <source>
        <dbReference type="Proteomes" id="UP000799441"/>
    </source>
</evidence>
<feature type="region of interest" description="Disordered" evidence="1">
    <location>
        <begin position="1"/>
        <end position="30"/>
    </location>
</feature>
<keyword evidence="4" id="KW-1185">Reference proteome</keyword>
<feature type="region of interest" description="Disordered" evidence="1">
    <location>
        <begin position="163"/>
        <end position="212"/>
    </location>
</feature>
<protein>
    <recommendedName>
        <fullName evidence="2">C2H2-type domain-containing protein</fullName>
    </recommendedName>
</protein>
<dbReference type="PANTHER" id="PTHR21354:SF0">
    <property type="entry name" value="ZINC FINGER PROTEIN 511"/>
    <property type="match status" value="1"/>
</dbReference>
<proteinExistence type="predicted"/>
<name>A0A9P4Q7E1_9PEZI</name>
<reference evidence="3" key="1">
    <citation type="journal article" date="2020" name="Stud. Mycol.">
        <title>101 Dothideomycetes genomes: a test case for predicting lifestyles and emergence of pathogens.</title>
        <authorList>
            <person name="Haridas S."/>
            <person name="Albert R."/>
            <person name="Binder M."/>
            <person name="Bloem J."/>
            <person name="Labutti K."/>
            <person name="Salamov A."/>
            <person name="Andreopoulos B."/>
            <person name="Baker S."/>
            <person name="Barry K."/>
            <person name="Bills G."/>
            <person name="Bluhm B."/>
            <person name="Cannon C."/>
            <person name="Castanera R."/>
            <person name="Culley D."/>
            <person name="Daum C."/>
            <person name="Ezra D."/>
            <person name="Gonzalez J."/>
            <person name="Henrissat B."/>
            <person name="Kuo A."/>
            <person name="Liang C."/>
            <person name="Lipzen A."/>
            <person name="Lutzoni F."/>
            <person name="Magnuson J."/>
            <person name="Mondo S."/>
            <person name="Nolan M."/>
            <person name="Ohm R."/>
            <person name="Pangilinan J."/>
            <person name="Park H.-J."/>
            <person name="Ramirez L."/>
            <person name="Alfaro M."/>
            <person name="Sun H."/>
            <person name="Tritt A."/>
            <person name="Yoshinaga Y."/>
            <person name="Zwiers L.-H."/>
            <person name="Turgeon B."/>
            <person name="Goodwin S."/>
            <person name="Spatafora J."/>
            <person name="Crous P."/>
            <person name="Grigoriev I."/>
        </authorList>
    </citation>
    <scope>NUCLEOTIDE SEQUENCE</scope>
    <source>
        <strain evidence="3">CBS 116435</strain>
    </source>
</reference>
<dbReference type="PANTHER" id="PTHR21354">
    <property type="entry name" value="ZINC FINGER PROTEIN 511"/>
    <property type="match status" value="1"/>
</dbReference>
<evidence type="ECO:0000256" key="1">
    <source>
        <dbReference type="SAM" id="MobiDB-lite"/>
    </source>
</evidence>
<dbReference type="OrthoDB" id="18440at2759"/>
<sequence>MAKRSRSDSIELGGDVSSVSGEEGVAVHSTETHPLKYASLEPEDRAREYIMSCLLPPHEPLDFATYPEYEKHYQEAHTNRCRECGRNLPSAHFLQLHITENHDPIVASRRERGERTFACFVKDCDKVCLEWKKRRSHLVDKHAFPRNYDFFIVDSGIDGRSSMLRSGVDPNGHRKSSRERRSPDATNSASVMPKTESARGAGNASLETTVQQTRLTVGARHTSFKREQNQIPQDDVDVDTLASSMSTLNMVPRSITFGKRKGKCGFAKQ</sequence>
<evidence type="ECO:0000259" key="2">
    <source>
        <dbReference type="PROSITE" id="PS00028"/>
    </source>
</evidence>
<dbReference type="AlphaFoldDB" id="A0A9P4Q7E1"/>
<gene>
    <name evidence="3" type="ORF">K431DRAFT_286526</name>
</gene>
<evidence type="ECO:0000313" key="3">
    <source>
        <dbReference type="EMBL" id="KAF2719726.1"/>
    </source>
</evidence>
<dbReference type="PROSITE" id="PS00028">
    <property type="entry name" value="ZINC_FINGER_C2H2_1"/>
    <property type="match status" value="1"/>
</dbReference>